<dbReference type="RefSeq" id="WP_235432299.1">
    <property type="nucleotide sequence ID" value="NZ_HF570958.1"/>
</dbReference>
<evidence type="ECO:0008006" key="5">
    <source>
        <dbReference type="Google" id="ProtNLM"/>
    </source>
</evidence>
<dbReference type="InterPro" id="IPR019099">
    <property type="entry name" value="Uncharacterised_PGPGW_TM"/>
</dbReference>
<name>A0A077LVD9_9MICO</name>
<evidence type="ECO:0000313" key="4">
    <source>
        <dbReference type="Proteomes" id="UP000035721"/>
    </source>
</evidence>
<evidence type="ECO:0000313" key="3">
    <source>
        <dbReference type="EMBL" id="CCH77651.1"/>
    </source>
</evidence>
<evidence type="ECO:0000256" key="2">
    <source>
        <dbReference type="SAM" id="Phobius"/>
    </source>
</evidence>
<feature type="transmembrane region" description="Helical" evidence="2">
    <location>
        <begin position="55"/>
        <end position="76"/>
    </location>
</feature>
<dbReference type="EMBL" id="CAJB01000124">
    <property type="protein sequence ID" value="CCH77651.1"/>
    <property type="molecule type" value="Genomic_DNA"/>
</dbReference>
<comment type="caution">
    <text evidence="3">The sequence shown here is derived from an EMBL/GenBank/DDBJ whole genome shotgun (WGS) entry which is preliminary data.</text>
</comment>
<proteinExistence type="predicted"/>
<organism evidence="3 4">
    <name type="scientific">Nostocoides japonicum T1-X7</name>
    <dbReference type="NCBI Taxonomy" id="1194083"/>
    <lineage>
        <taxon>Bacteria</taxon>
        <taxon>Bacillati</taxon>
        <taxon>Actinomycetota</taxon>
        <taxon>Actinomycetes</taxon>
        <taxon>Micrococcales</taxon>
        <taxon>Intrasporangiaceae</taxon>
        <taxon>Nostocoides</taxon>
    </lineage>
</organism>
<accession>A0A077LVD9</accession>
<dbReference type="STRING" id="1194083.BN12_210019"/>
<keyword evidence="2" id="KW-0472">Membrane</keyword>
<dbReference type="Pfam" id="PF09656">
    <property type="entry name" value="PGPGW"/>
    <property type="match status" value="1"/>
</dbReference>
<keyword evidence="2" id="KW-0812">Transmembrane</keyword>
<feature type="region of interest" description="Disordered" evidence="1">
    <location>
        <begin position="1"/>
        <end position="37"/>
    </location>
</feature>
<keyword evidence="4" id="KW-1185">Reference proteome</keyword>
<gene>
    <name evidence="3" type="ORF">BN12_210019</name>
</gene>
<protein>
    <recommendedName>
        <fullName evidence="5">TIGR02611 family protein</fullName>
    </recommendedName>
</protein>
<dbReference type="AlphaFoldDB" id="A0A077LVD9"/>
<sequence>MTNPERGRPEGTAPDAGRPESAPHDPVASESTEEDLPGPDWGWRRRLRRNKPLYSAYRIVVFVVGLVVVLGGLALVPLPGPGWALVILGLVIWASEFEKARAVLEFVKRQVRRWNDWIMAQPIWVRIVVGLLTAAFVGFVVWCVLKVGGIPGFVPDGATGWLHTHLWL</sequence>
<dbReference type="Proteomes" id="UP000035721">
    <property type="component" value="Unassembled WGS sequence"/>
</dbReference>
<feature type="transmembrane region" description="Helical" evidence="2">
    <location>
        <begin position="123"/>
        <end position="145"/>
    </location>
</feature>
<evidence type="ECO:0000256" key="1">
    <source>
        <dbReference type="SAM" id="MobiDB-lite"/>
    </source>
</evidence>
<feature type="transmembrane region" description="Helical" evidence="2">
    <location>
        <begin position="82"/>
        <end position="102"/>
    </location>
</feature>
<keyword evidence="2" id="KW-1133">Transmembrane helix</keyword>
<reference evidence="3 4" key="1">
    <citation type="journal article" date="2013" name="ISME J.">
        <title>A metabolic model for members of the genus Tetrasphaera involved in enhanced biological phosphorus removal.</title>
        <authorList>
            <person name="Kristiansen R."/>
            <person name="Nguyen H.T.T."/>
            <person name="Saunders A.M."/>
            <person name="Nielsen J.L."/>
            <person name="Wimmer R."/>
            <person name="Le V.Q."/>
            <person name="McIlroy S.J."/>
            <person name="Petrovski S."/>
            <person name="Seviour R.J."/>
            <person name="Calteau A."/>
            <person name="Nielsen K.L."/>
            <person name="Nielsen P.H."/>
        </authorList>
    </citation>
    <scope>NUCLEOTIDE SEQUENCE [LARGE SCALE GENOMIC DNA]</scope>
    <source>
        <strain evidence="3 4">T1-X7</strain>
    </source>
</reference>